<reference evidence="2 3" key="1">
    <citation type="submission" date="2018-11" db="EMBL/GenBank/DDBJ databases">
        <title>Sequencing the genomes of 1000 actinobacteria strains.</title>
        <authorList>
            <person name="Klenk H.-P."/>
        </authorList>
    </citation>
    <scope>NUCLEOTIDE SEQUENCE [LARGE SCALE GENOMIC DNA]</scope>
    <source>
        <strain evidence="2 3">DSM 44348</strain>
    </source>
</reference>
<organism evidence="2 3">
    <name type="scientific">Amycolatopsis thermoflava</name>
    <dbReference type="NCBI Taxonomy" id="84480"/>
    <lineage>
        <taxon>Bacteria</taxon>
        <taxon>Bacillati</taxon>
        <taxon>Actinomycetota</taxon>
        <taxon>Actinomycetes</taxon>
        <taxon>Pseudonocardiales</taxon>
        <taxon>Pseudonocardiaceae</taxon>
        <taxon>Amycolatopsis</taxon>
        <taxon>Amycolatopsis methanolica group</taxon>
    </lineage>
</organism>
<dbReference type="RefSeq" id="WP_123683599.1">
    <property type="nucleotide sequence ID" value="NZ_RKHY01000001.1"/>
</dbReference>
<keyword evidence="3" id="KW-1185">Reference proteome</keyword>
<evidence type="ECO:0008006" key="4">
    <source>
        <dbReference type="Google" id="ProtNLM"/>
    </source>
</evidence>
<dbReference type="Proteomes" id="UP000274843">
    <property type="component" value="Unassembled WGS sequence"/>
</dbReference>
<name>A0A3N2GTV5_9PSEU</name>
<sequence>MRAAFATLLACLLCLTAAPATASTTTCADTLTCTTEDINRMTIAQRLQFVRALSAGPAAEVVPGHAARWRNIEGVLEFFADRGLGAPGSWVSYVDAGILEGIERGIALARGDSTDTFGNPGATLWASYLTRLRDGRLTARSAHDRAWSEAEQASTEYGVALAERVHGLAATPVEERFYQFSEFYRWTLRSRPMLLDLLTPPVGPGDQRQLTFLDWFTDVTNDVPARRGSHLAYDLAEFDVPGGTLNFLALFAAYADALAEDYLPV</sequence>
<dbReference type="EMBL" id="RKHY01000001">
    <property type="protein sequence ID" value="ROS39700.1"/>
    <property type="molecule type" value="Genomic_DNA"/>
</dbReference>
<feature type="signal peptide" evidence="1">
    <location>
        <begin position="1"/>
        <end position="22"/>
    </location>
</feature>
<comment type="caution">
    <text evidence="2">The sequence shown here is derived from an EMBL/GenBank/DDBJ whole genome shotgun (WGS) entry which is preliminary data.</text>
</comment>
<protein>
    <recommendedName>
        <fullName evidence="4">Secreted protein</fullName>
    </recommendedName>
</protein>
<dbReference type="AlphaFoldDB" id="A0A3N2GTV5"/>
<feature type="chain" id="PRO_5017956478" description="Secreted protein" evidence="1">
    <location>
        <begin position="23"/>
        <end position="265"/>
    </location>
</feature>
<keyword evidence="1" id="KW-0732">Signal</keyword>
<dbReference type="GeneID" id="301843428"/>
<proteinExistence type="predicted"/>
<evidence type="ECO:0000313" key="3">
    <source>
        <dbReference type="Proteomes" id="UP000274843"/>
    </source>
</evidence>
<gene>
    <name evidence="2" type="ORF">EDD35_2010</name>
</gene>
<evidence type="ECO:0000256" key="1">
    <source>
        <dbReference type="SAM" id="SignalP"/>
    </source>
</evidence>
<evidence type="ECO:0000313" key="2">
    <source>
        <dbReference type="EMBL" id="ROS39700.1"/>
    </source>
</evidence>
<accession>A0A3N2GTV5</accession>